<dbReference type="AlphaFoldDB" id="A0A655DWE4"/>
<dbReference type="Proteomes" id="UP000041314">
    <property type="component" value="Unassembled WGS sequence"/>
</dbReference>
<proteinExistence type="predicted"/>
<protein>
    <submittedName>
        <fullName evidence="1">Uncharacterized protein</fullName>
    </submittedName>
</protein>
<name>A0A655DWE4_SALET</name>
<reference evidence="1 2" key="1">
    <citation type="submission" date="2015-03" db="EMBL/GenBank/DDBJ databases">
        <authorList>
            <consortium name="Pathogen Informatics"/>
        </authorList>
    </citation>
    <scope>NUCLEOTIDE SEQUENCE [LARGE SCALE GENOMIC DNA]</scope>
    <source>
        <strain evidence="1 2">A1104</strain>
    </source>
</reference>
<organism evidence="1 2">
    <name type="scientific">Salmonella enterica subsp. enterica serovar Bovismorbificans</name>
    <dbReference type="NCBI Taxonomy" id="58097"/>
    <lineage>
        <taxon>Bacteria</taxon>
        <taxon>Pseudomonadati</taxon>
        <taxon>Pseudomonadota</taxon>
        <taxon>Gammaproteobacteria</taxon>
        <taxon>Enterobacterales</taxon>
        <taxon>Enterobacteriaceae</taxon>
        <taxon>Salmonella</taxon>
    </lineage>
</organism>
<sequence length="91" mass="9984">MVPNGNSHRPGFFTRPEKPISLVPASLLFEMFWYHSTPLARIAGTLHNVSTLFTQVGLPHTPEVAGKGGLERGFARRPSRELISAVSSPQM</sequence>
<evidence type="ECO:0000313" key="1">
    <source>
        <dbReference type="EMBL" id="CNU88699.1"/>
    </source>
</evidence>
<accession>A0A655DWE4</accession>
<dbReference type="EMBL" id="CQPA01000041">
    <property type="protein sequence ID" value="CNU88699.1"/>
    <property type="molecule type" value="Genomic_DNA"/>
</dbReference>
<gene>
    <name evidence="1" type="ORF">ERS008198_03800</name>
</gene>
<evidence type="ECO:0000313" key="2">
    <source>
        <dbReference type="Proteomes" id="UP000041314"/>
    </source>
</evidence>